<evidence type="ECO:0000313" key="1">
    <source>
        <dbReference type="EMBL" id="KAK7506822.1"/>
    </source>
</evidence>
<dbReference type="AlphaFoldDB" id="A0ABD0M5B2"/>
<accession>A0ABD0M5B2</accession>
<comment type="caution">
    <text evidence="1">The sequence shown here is derived from an EMBL/GenBank/DDBJ whole genome shotgun (WGS) entry which is preliminary data.</text>
</comment>
<evidence type="ECO:0000313" key="2">
    <source>
        <dbReference type="Proteomes" id="UP001519460"/>
    </source>
</evidence>
<keyword evidence="2" id="KW-1185">Reference proteome</keyword>
<dbReference type="EMBL" id="JACVVK020000005">
    <property type="protein sequence ID" value="KAK7506822.1"/>
    <property type="molecule type" value="Genomic_DNA"/>
</dbReference>
<evidence type="ECO:0008006" key="3">
    <source>
        <dbReference type="Google" id="ProtNLM"/>
    </source>
</evidence>
<protein>
    <recommendedName>
        <fullName evidence="3">Secreted protein</fullName>
    </recommendedName>
</protein>
<sequence length="100" mass="11160">MLVVNVIFIFIISGITTITLRGDKADGRTFGCLHTDVPVQAVAACCFHKRDFPILNLGSMANVNLREVSKEAYISAGHYWFSYSPSRSYVFGEHSTTELR</sequence>
<organism evidence="1 2">
    <name type="scientific">Batillaria attramentaria</name>
    <dbReference type="NCBI Taxonomy" id="370345"/>
    <lineage>
        <taxon>Eukaryota</taxon>
        <taxon>Metazoa</taxon>
        <taxon>Spiralia</taxon>
        <taxon>Lophotrochozoa</taxon>
        <taxon>Mollusca</taxon>
        <taxon>Gastropoda</taxon>
        <taxon>Caenogastropoda</taxon>
        <taxon>Sorbeoconcha</taxon>
        <taxon>Cerithioidea</taxon>
        <taxon>Batillariidae</taxon>
        <taxon>Batillaria</taxon>
    </lineage>
</organism>
<dbReference type="Proteomes" id="UP001519460">
    <property type="component" value="Unassembled WGS sequence"/>
</dbReference>
<name>A0ABD0M5B2_9CAEN</name>
<reference evidence="1 2" key="1">
    <citation type="journal article" date="2023" name="Sci. Data">
        <title>Genome assembly of the Korean intertidal mud-creeper Batillaria attramentaria.</title>
        <authorList>
            <person name="Patra A.K."/>
            <person name="Ho P.T."/>
            <person name="Jun S."/>
            <person name="Lee S.J."/>
            <person name="Kim Y."/>
            <person name="Won Y.J."/>
        </authorList>
    </citation>
    <scope>NUCLEOTIDE SEQUENCE [LARGE SCALE GENOMIC DNA]</scope>
    <source>
        <strain evidence="1">Wonlab-2016</strain>
    </source>
</reference>
<gene>
    <name evidence="1" type="ORF">BaRGS_00001673</name>
</gene>
<proteinExistence type="predicted"/>